<name>A0A9E7CTX7_9FLAO</name>
<organism evidence="4 5">
    <name type="scientific">Abyssalbus ytuae</name>
    <dbReference type="NCBI Taxonomy" id="2926907"/>
    <lineage>
        <taxon>Bacteria</taxon>
        <taxon>Pseudomonadati</taxon>
        <taxon>Bacteroidota</taxon>
        <taxon>Flavobacteriia</taxon>
        <taxon>Flavobacteriales</taxon>
        <taxon>Flavobacteriaceae</taxon>
        <taxon>Abyssalbus</taxon>
    </lineage>
</organism>
<dbReference type="AlphaFoldDB" id="A0A9E7CTX7"/>
<evidence type="ECO:0000259" key="3">
    <source>
        <dbReference type="Pfam" id="PF07992"/>
    </source>
</evidence>
<accession>A0A9E7CTX7</accession>
<keyword evidence="5" id="KW-1185">Reference proteome</keyword>
<protein>
    <submittedName>
        <fullName evidence="4">NAD(P)/FAD-dependent oxidoreductase</fullName>
    </submittedName>
</protein>
<evidence type="ECO:0000313" key="4">
    <source>
        <dbReference type="EMBL" id="UOB18926.1"/>
    </source>
</evidence>
<dbReference type="GO" id="GO:0016491">
    <property type="term" value="F:oxidoreductase activity"/>
    <property type="evidence" value="ECO:0007669"/>
    <property type="project" value="UniProtKB-KW"/>
</dbReference>
<evidence type="ECO:0000256" key="2">
    <source>
        <dbReference type="ARBA" id="ARBA00023002"/>
    </source>
</evidence>
<feature type="domain" description="FAD/NAD(P)-binding" evidence="3">
    <location>
        <begin position="7"/>
        <end position="286"/>
    </location>
</feature>
<proteinExistence type="predicted"/>
<dbReference type="Pfam" id="PF07992">
    <property type="entry name" value="Pyr_redox_2"/>
    <property type="match status" value="1"/>
</dbReference>
<dbReference type="Gene3D" id="3.50.50.60">
    <property type="entry name" value="FAD/NAD(P)-binding domain"/>
    <property type="match status" value="2"/>
</dbReference>
<dbReference type="InterPro" id="IPR023753">
    <property type="entry name" value="FAD/NAD-binding_dom"/>
</dbReference>
<dbReference type="PRINTS" id="PR00368">
    <property type="entry name" value="FADPNR"/>
</dbReference>
<dbReference type="InterPro" id="IPR036188">
    <property type="entry name" value="FAD/NAD-bd_sf"/>
</dbReference>
<dbReference type="SUPFAM" id="SSF51905">
    <property type="entry name" value="FAD/NAD(P)-binding domain"/>
    <property type="match status" value="2"/>
</dbReference>
<keyword evidence="2" id="KW-0560">Oxidoreductase</keyword>
<evidence type="ECO:0000313" key="5">
    <source>
        <dbReference type="Proteomes" id="UP000831290"/>
    </source>
</evidence>
<dbReference type="PRINTS" id="PR00469">
    <property type="entry name" value="PNDRDTASEII"/>
</dbReference>
<keyword evidence="1" id="KW-0285">Flavoprotein</keyword>
<dbReference type="InterPro" id="IPR050097">
    <property type="entry name" value="Ferredoxin-NADP_redctase_2"/>
</dbReference>
<evidence type="ECO:0000256" key="1">
    <source>
        <dbReference type="ARBA" id="ARBA00022630"/>
    </source>
</evidence>
<gene>
    <name evidence="4" type="ORF">MQE35_06435</name>
</gene>
<dbReference type="EMBL" id="CP094358">
    <property type="protein sequence ID" value="UOB18926.1"/>
    <property type="molecule type" value="Genomic_DNA"/>
</dbReference>
<dbReference type="KEGG" id="fbm:MQE35_06435"/>
<dbReference type="Proteomes" id="UP000831290">
    <property type="component" value="Chromosome"/>
</dbReference>
<dbReference type="RefSeq" id="WP_255845543.1">
    <property type="nucleotide sequence ID" value="NZ_CP094358.1"/>
</dbReference>
<reference evidence="4" key="1">
    <citation type="submission" date="2022-03" db="EMBL/GenBank/DDBJ databases">
        <title>Description of Abyssus ytuae gen. nov., sp. nov., a novel member of the family Flavobacteriaceae isolated from the sediment of Mariana Trench.</title>
        <authorList>
            <person name="Zhang J."/>
            <person name="Xu X."/>
        </authorList>
    </citation>
    <scope>NUCLEOTIDE SEQUENCE</scope>
    <source>
        <strain evidence="4">MT3330</strain>
    </source>
</reference>
<sequence length="306" mass="34139">MTEIKNFDVIIVGGSYSGLAAAMALGRALRKVLVIDNGKPCNRQTPHSHNFITQDGKTPLEIATLAKQQVAEYNTISFYNGLATNGNNTENGFEIQTSSGDKFTASKLIFATGIKDIMPKIKGFEECWGISVLHCPYCHGYEVKNKATGILGNGEYGFEFSKLISNWTTNVTLFTNGKSTLTKEQTKTLEKHQITTVEKEIKKLEHTNGYLRNIVFKDESTSLIKAIYTKTPFKQHCPIPEQLGCELTDEGYIKTDYLQKTNVKNIYACGDNTTRMRTVANAVSMGTTAGMILNKEFILERFSYNY</sequence>
<dbReference type="PANTHER" id="PTHR48105">
    <property type="entry name" value="THIOREDOXIN REDUCTASE 1-RELATED-RELATED"/>
    <property type="match status" value="1"/>
</dbReference>